<keyword evidence="6" id="KW-1185">Reference proteome</keyword>
<dbReference type="EMBL" id="JAAOAQ010000047">
    <property type="protein sequence ID" value="KAF5570137.1"/>
    <property type="molecule type" value="Genomic_DNA"/>
</dbReference>
<feature type="compositionally biased region" description="Acidic residues" evidence="2">
    <location>
        <begin position="303"/>
        <end position="328"/>
    </location>
</feature>
<keyword evidence="3" id="KW-0732">Signal</keyword>
<feature type="region of interest" description="Disordered" evidence="2">
    <location>
        <begin position="269"/>
        <end position="337"/>
    </location>
</feature>
<sequence>MLTGFEALGAASAVLQVISFATDVVVACKNAYDGAKTSHDDLQRYAGQMSEAVGRVHTRCEQMRNTNTKFASPKLQKIAEECKDATDKLENEVKCVTSLQAKGNLAKAIRKATITAWRRKKLQTLQESLSMYQQVMKIELMFHLCSQSDAIYLKQGDVFGKLDTDVQFLISQLAQGITDLKDLVKREHAATRSAITQECARAEAAINSHTDSQVLELRTTAETERKCETFLQSLKAPRMNQRYNDVMDSRYVSFNQVFATYEDMEAMYGRESDESGYSTDDYDSENDDNSEDEDDSGGNHDLQDDDDLKDDGDPEEDADTGDQIEEIDSGGYESSKAASNMSDVDKIYDSWFSFNSWLTSDDKLFYIQGKPGSGKSTLVKFILNQDRTLDLIHEWSSDAIIISYFFWKIGSEEQNSITGALYCTKDSKINNT</sequence>
<protein>
    <recommendedName>
        <fullName evidence="4">Nephrocystin 3-like N-terminal domain-containing protein</fullName>
    </recommendedName>
</protein>
<evidence type="ECO:0000313" key="6">
    <source>
        <dbReference type="Proteomes" id="UP000582016"/>
    </source>
</evidence>
<feature type="signal peptide" evidence="3">
    <location>
        <begin position="1"/>
        <end position="27"/>
    </location>
</feature>
<dbReference type="AlphaFoldDB" id="A0A8H5KBL1"/>
<evidence type="ECO:0000313" key="5">
    <source>
        <dbReference type="EMBL" id="KAF5570137.1"/>
    </source>
</evidence>
<evidence type="ECO:0000256" key="3">
    <source>
        <dbReference type="SAM" id="SignalP"/>
    </source>
</evidence>
<dbReference type="PANTHER" id="PTHR10039">
    <property type="entry name" value="AMELOGENIN"/>
    <property type="match status" value="1"/>
</dbReference>
<evidence type="ECO:0000256" key="2">
    <source>
        <dbReference type="SAM" id="MobiDB-lite"/>
    </source>
</evidence>
<gene>
    <name evidence="5" type="ORF">FPHYL_1413</name>
</gene>
<evidence type="ECO:0000256" key="1">
    <source>
        <dbReference type="ARBA" id="ARBA00022737"/>
    </source>
</evidence>
<accession>A0A8H5KBL1</accession>
<dbReference type="PANTHER" id="PTHR10039:SF5">
    <property type="entry name" value="NACHT DOMAIN-CONTAINING PROTEIN"/>
    <property type="match status" value="1"/>
</dbReference>
<comment type="caution">
    <text evidence="5">The sequence shown here is derived from an EMBL/GenBank/DDBJ whole genome shotgun (WGS) entry which is preliminary data.</text>
</comment>
<evidence type="ECO:0000259" key="4">
    <source>
        <dbReference type="Pfam" id="PF24883"/>
    </source>
</evidence>
<proteinExistence type="predicted"/>
<name>A0A8H5KBL1_9HYPO</name>
<feature type="chain" id="PRO_5034300112" description="Nephrocystin 3-like N-terminal domain-containing protein" evidence="3">
    <location>
        <begin position="28"/>
        <end position="432"/>
    </location>
</feature>
<organism evidence="5 6">
    <name type="scientific">Fusarium phyllophilum</name>
    <dbReference type="NCBI Taxonomy" id="47803"/>
    <lineage>
        <taxon>Eukaryota</taxon>
        <taxon>Fungi</taxon>
        <taxon>Dikarya</taxon>
        <taxon>Ascomycota</taxon>
        <taxon>Pezizomycotina</taxon>
        <taxon>Sordariomycetes</taxon>
        <taxon>Hypocreomycetidae</taxon>
        <taxon>Hypocreales</taxon>
        <taxon>Nectriaceae</taxon>
        <taxon>Fusarium</taxon>
        <taxon>Fusarium fujikuroi species complex</taxon>
    </lineage>
</organism>
<keyword evidence="1" id="KW-0677">Repeat</keyword>
<dbReference type="Pfam" id="PF24883">
    <property type="entry name" value="NPHP3_N"/>
    <property type="match status" value="1"/>
</dbReference>
<dbReference type="Proteomes" id="UP000582016">
    <property type="component" value="Unassembled WGS sequence"/>
</dbReference>
<dbReference type="OrthoDB" id="5086500at2759"/>
<reference evidence="5 6" key="1">
    <citation type="submission" date="2020-05" db="EMBL/GenBank/DDBJ databases">
        <title>Identification and distribution of gene clusters putatively required for synthesis of sphingolipid metabolism inhibitors in phylogenetically diverse species of the filamentous fungus Fusarium.</title>
        <authorList>
            <person name="Kim H.-S."/>
            <person name="Busman M."/>
            <person name="Brown D.W."/>
            <person name="Divon H."/>
            <person name="Uhlig S."/>
            <person name="Proctor R.H."/>
        </authorList>
    </citation>
    <scope>NUCLEOTIDE SEQUENCE [LARGE SCALE GENOMIC DNA]</scope>
    <source>
        <strain evidence="5 6">NRRL 13617</strain>
    </source>
</reference>
<dbReference type="InterPro" id="IPR056884">
    <property type="entry name" value="NPHP3-like_N"/>
</dbReference>
<feature type="compositionally biased region" description="Acidic residues" evidence="2">
    <location>
        <begin position="280"/>
        <end position="296"/>
    </location>
</feature>
<feature type="domain" description="Nephrocystin 3-like N-terminal" evidence="4">
    <location>
        <begin position="353"/>
        <end position="421"/>
    </location>
</feature>